<dbReference type="AlphaFoldDB" id="A0A087TB70"/>
<name>A0A087TB70_STEMI</name>
<evidence type="ECO:0000313" key="2">
    <source>
        <dbReference type="Proteomes" id="UP000054359"/>
    </source>
</evidence>
<feature type="non-terminal residue" evidence="1">
    <location>
        <position position="61"/>
    </location>
</feature>
<dbReference type="Proteomes" id="UP000054359">
    <property type="component" value="Unassembled WGS sequence"/>
</dbReference>
<sequence length="61" mass="7112">MTISSRKSNTNHCLFDDCSYSFTSFHIITEIHLIISDKILLKFKLQSRRIMLLSHIVTEKG</sequence>
<gene>
    <name evidence="1" type="ORF">X975_05469</name>
</gene>
<proteinExistence type="predicted"/>
<organism evidence="1 2">
    <name type="scientific">Stegodyphus mimosarum</name>
    <name type="common">African social velvet spider</name>
    <dbReference type="NCBI Taxonomy" id="407821"/>
    <lineage>
        <taxon>Eukaryota</taxon>
        <taxon>Metazoa</taxon>
        <taxon>Ecdysozoa</taxon>
        <taxon>Arthropoda</taxon>
        <taxon>Chelicerata</taxon>
        <taxon>Arachnida</taxon>
        <taxon>Araneae</taxon>
        <taxon>Araneomorphae</taxon>
        <taxon>Entelegynae</taxon>
        <taxon>Eresoidea</taxon>
        <taxon>Eresidae</taxon>
        <taxon>Stegodyphus</taxon>
    </lineage>
</organism>
<keyword evidence="2" id="KW-1185">Reference proteome</keyword>
<reference evidence="1 2" key="1">
    <citation type="submission" date="2013-11" db="EMBL/GenBank/DDBJ databases">
        <title>Genome sequencing of Stegodyphus mimosarum.</title>
        <authorList>
            <person name="Bechsgaard J."/>
        </authorList>
    </citation>
    <scope>NUCLEOTIDE SEQUENCE [LARGE SCALE GENOMIC DNA]</scope>
</reference>
<evidence type="ECO:0000313" key="1">
    <source>
        <dbReference type="EMBL" id="KFM62359.1"/>
    </source>
</evidence>
<accession>A0A087TB70</accession>
<dbReference type="EMBL" id="KK114399">
    <property type="protein sequence ID" value="KFM62359.1"/>
    <property type="molecule type" value="Genomic_DNA"/>
</dbReference>
<protein>
    <submittedName>
        <fullName evidence="1">Uncharacterized protein</fullName>
    </submittedName>
</protein>